<keyword evidence="4" id="KW-0597">Phosphoprotein</keyword>
<evidence type="ECO:0000256" key="7">
    <source>
        <dbReference type="ARBA" id="ARBA00022777"/>
    </source>
</evidence>
<dbReference type="eggNOG" id="ENOG502S572">
    <property type="taxonomic scope" value="Eukaryota"/>
</dbReference>
<dbReference type="SMART" id="SM00387">
    <property type="entry name" value="HATPase_c"/>
    <property type="match status" value="1"/>
</dbReference>
<dbReference type="EC" id="2.7.13.3" evidence="3"/>
<dbReference type="PANTHER" id="PTHR45436:SF5">
    <property type="entry name" value="SENSOR HISTIDINE KINASE TRCS"/>
    <property type="match status" value="1"/>
</dbReference>
<dbReference type="EMBL" id="CM000641">
    <property type="protein sequence ID" value="EED93485.1"/>
    <property type="molecule type" value="Genomic_DNA"/>
</dbReference>
<dbReference type="PaxDb" id="35128-Thaps262298"/>
<protein>
    <recommendedName>
        <fullName evidence="3">histidine kinase</fullName>
        <ecNumber evidence="3">2.7.13.3</ecNumber>
    </recommendedName>
</protein>
<keyword evidence="5" id="KW-0808">Transferase</keyword>
<dbReference type="InterPro" id="IPR004358">
    <property type="entry name" value="Sig_transdc_His_kin-like_C"/>
</dbReference>
<evidence type="ECO:0000256" key="5">
    <source>
        <dbReference type="ARBA" id="ARBA00022679"/>
    </source>
</evidence>
<dbReference type="CDD" id="cd00075">
    <property type="entry name" value="HATPase"/>
    <property type="match status" value="1"/>
</dbReference>
<feature type="non-terminal residue" evidence="11">
    <location>
        <position position="1"/>
    </location>
</feature>
<dbReference type="GO" id="GO:0004673">
    <property type="term" value="F:protein histidine kinase activity"/>
    <property type="evidence" value="ECO:0007669"/>
    <property type="project" value="UniProtKB-EC"/>
</dbReference>
<keyword evidence="9" id="KW-0472">Membrane</keyword>
<reference evidence="11 12" key="2">
    <citation type="journal article" date="2008" name="Nature">
        <title>The Phaeodactylum genome reveals the evolutionary history of diatom genomes.</title>
        <authorList>
            <person name="Bowler C."/>
            <person name="Allen A.E."/>
            <person name="Badger J.H."/>
            <person name="Grimwood J."/>
            <person name="Jabbari K."/>
            <person name="Kuo A."/>
            <person name="Maheswari U."/>
            <person name="Martens C."/>
            <person name="Maumus F."/>
            <person name="Otillar R.P."/>
            <person name="Rayko E."/>
            <person name="Salamov A."/>
            <person name="Vandepoele K."/>
            <person name="Beszteri B."/>
            <person name="Gruber A."/>
            <person name="Heijde M."/>
            <person name="Katinka M."/>
            <person name="Mock T."/>
            <person name="Valentin K."/>
            <person name="Verret F."/>
            <person name="Berges J.A."/>
            <person name="Brownlee C."/>
            <person name="Cadoret J.P."/>
            <person name="Chiovitti A."/>
            <person name="Choi C.J."/>
            <person name="Coesel S."/>
            <person name="De Martino A."/>
            <person name="Detter J.C."/>
            <person name="Durkin C."/>
            <person name="Falciatore A."/>
            <person name="Fournet J."/>
            <person name="Haruta M."/>
            <person name="Huysman M.J."/>
            <person name="Jenkins B.D."/>
            <person name="Jiroutova K."/>
            <person name="Jorgensen R.E."/>
            <person name="Joubert Y."/>
            <person name="Kaplan A."/>
            <person name="Kroger N."/>
            <person name="Kroth P.G."/>
            <person name="La Roche J."/>
            <person name="Lindquist E."/>
            <person name="Lommer M."/>
            <person name="Martin-Jezequel V."/>
            <person name="Lopez P.J."/>
            <person name="Lucas S."/>
            <person name="Mangogna M."/>
            <person name="McGinnis K."/>
            <person name="Medlin L.K."/>
            <person name="Montsant A."/>
            <person name="Oudot-Le Secq M.P."/>
            <person name="Napoli C."/>
            <person name="Obornik M."/>
            <person name="Parker M.S."/>
            <person name="Petit J.L."/>
            <person name="Porcel B.M."/>
            <person name="Poulsen N."/>
            <person name="Robison M."/>
            <person name="Rychlewski L."/>
            <person name="Rynearson T.A."/>
            <person name="Schmutz J."/>
            <person name="Shapiro H."/>
            <person name="Siaut M."/>
            <person name="Stanley M."/>
            <person name="Sussman M.R."/>
            <person name="Taylor A.R."/>
            <person name="Vardi A."/>
            <person name="von Dassow P."/>
            <person name="Vyverman W."/>
            <person name="Willis A."/>
            <person name="Wyrwicz L.S."/>
            <person name="Rokhsar D.S."/>
            <person name="Weissenbach J."/>
            <person name="Armbrust E.V."/>
            <person name="Green B.R."/>
            <person name="Van de Peer Y."/>
            <person name="Grigoriev I.V."/>
        </authorList>
    </citation>
    <scope>NUCLEOTIDE SEQUENCE [LARGE SCALE GENOMIC DNA]</scope>
    <source>
        <strain evidence="11 12">CCMP1335</strain>
    </source>
</reference>
<proteinExistence type="predicted"/>
<dbReference type="InParanoid" id="B8C0A5"/>
<keyword evidence="6" id="KW-0812">Transmembrane</keyword>
<dbReference type="PRINTS" id="PR00344">
    <property type="entry name" value="BCTRLSENSOR"/>
</dbReference>
<dbReference type="Proteomes" id="UP000001449">
    <property type="component" value="Chromosome 4"/>
</dbReference>
<keyword evidence="12" id="KW-1185">Reference proteome</keyword>
<evidence type="ECO:0000313" key="12">
    <source>
        <dbReference type="Proteomes" id="UP000001449"/>
    </source>
</evidence>
<dbReference type="GeneID" id="7443778"/>
<accession>B8C0A5</accession>
<dbReference type="Gene3D" id="3.30.565.10">
    <property type="entry name" value="Histidine kinase-like ATPase, C-terminal domain"/>
    <property type="match status" value="1"/>
</dbReference>
<dbReference type="AlphaFoldDB" id="B8C0A5"/>
<evidence type="ECO:0000256" key="1">
    <source>
        <dbReference type="ARBA" id="ARBA00000085"/>
    </source>
</evidence>
<evidence type="ECO:0000256" key="8">
    <source>
        <dbReference type="ARBA" id="ARBA00022989"/>
    </source>
</evidence>
<reference evidence="11 12" key="1">
    <citation type="journal article" date="2004" name="Science">
        <title>The genome of the diatom Thalassiosira pseudonana: ecology, evolution, and metabolism.</title>
        <authorList>
            <person name="Armbrust E.V."/>
            <person name="Berges J.A."/>
            <person name="Bowler C."/>
            <person name="Green B.R."/>
            <person name="Martinez D."/>
            <person name="Putnam N.H."/>
            <person name="Zhou S."/>
            <person name="Allen A.E."/>
            <person name="Apt K.E."/>
            <person name="Bechner M."/>
            <person name="Brzezinski M.A."/>
            <person name="Chaal B.K."/>
            <person name="Chiovitti A."/>
            <person name="Davis A.K."/>
            <person name="Demarest M.S."/>
            <person name="Detter J.C."/>
            <person name="Glavina T."/>
            <person name="Goodstein D."/>
            <person name="Hadi M.Z."/>
            <person name="Hellsten U."/>
            <person name="Hildebrand M."/>
            <person name="Jenkins B.D."/>
            <person name="Jurka J."/>
            <person name="Kapitonov V.V."/>
            <person name="Kroger N."/>
            <person name="Lau W.W."/>
            <person name="Lane T.W."/>
            <person name="Larimer F.W."/>
            <person name="Lippmeier J.C."/>
            <person name="Lucas S."/>
            <person name="Medina M."/>
            <person name="Montsant A."/>
            <person name="Obornik M."/>
            <person name="Parker M.S."/>
            <person name="Palenik B."/>
            <person name="Pazour G.J."/>
            <person name="Richardson P.M."/>
            <person name="Rynearson T.A."/>
            <person name="Saito M.A."/>
            <person name="Schwartz D.C."/>
            <person name="Thamatrakoln K."/>
            <person name="Valentin K."/>
            <person name="Vardi A."/>
            <person name="Wilkerson F.P."/>
            <person name="Rokhsar D.S."/>
        </authorList>
    </citation>
    <scope>NUCLEOTIDE SEQUENCE [LARGE SCALE GENOMIC DNA]</scope>
    <source>
        <strain evidence="11 12">CCMP1335</strain>
    </source>
</reference>
<dbReference type="InterPro" id="IPR050428">
    <property type="entry name" value="TCS_sensor_his_kinase"/>
</dbReference>
<dbReference type="RefSeq" id="XP_002289948.1">
    <property type="nucleotide sequence ID" value="XM_002289912.1"/>
</dbReference>
<sequence length="286" mass="31814">QNQWKWTRNDKLQVSRAAKSLALALSMDTERASTQIQSEQFRMAFADSLHQVKSPLQALRTFGKLLQRQLAEENSALKLAEDMVKQGERVIDLIEPMDVLVHDGRYLLRGDTLESSANATARLLPSSQSSAIELYQQQSFGDFIMEMCFPQDVLGPIVYTSQAISRECGIDFEVTGFDPDAELPGVRACPNYLQEAVSTLLDNAIKYTPINLPQIKVSLLPNKFPLSPGVTLYIEDNGPGIPKSERDSVFQRGYRSEDVRDAVEGTGLGLNLSMNIIQRMGGMLDI</sequence>
<comment type="subcellular location">
    <subcellularLocation>
        <location evidence="2">Membrane</location>
    </subcellularLocation>
</comment>
<feature type="non-terminal residue" evidence="11">
    <location>
        <position position="286"/>
    </location>
</feature>
<name>B8C0A5_THAPS</name>
<keyword evidence="8" id="KW-1133">Transmembrane helix</keyword>
<dbReference type="InterPro" id="IPR036890">
    <property type="entry name" value="HATPase_C_sf"/>
</dbReference>
<dbReference type="GO" id="GO:0016020">
    <property type="term" value="C:membrane"/>
    <property type="evidence" value="ECO:0007669"/>
    <property type="project" value="UniProtKB-SubCell"/>
</dbReference>
<dbReference type="KEGG" id="tps:THAPSDRAFT_262298"/>
<dbReference type="PANTHER" id="PTHR45436">
    <property type="entry name" value="SENSOR HISTIDINE KINASE YKOH"/>
    <property type="match status" value="1"/>
</dbReference>
<feature type="domain" description="Histidine kinase" evidence="10">
    <location>
        <begin position="47"/>
        <end position="286"/>
    </location>
</feature>
<evidence type="ECO:0000313" key="11">
    <source>
        <dbReference type="EMBL" id="EED93485.1"/>
    </source>
</evidence>
<dbReference type="InterPro" id="IPR005467">
    <property type="entry name" value="His_kinase_dom"/>
</dbReference>
<dbReference type="Pfam" id="PF02518">
    <property type="entry name" value="HATPase_c"/>
    <property type="match status" value="1"/>
</dbReference>
<gene>
    <name evidence="11" type="ORF">THAPSDRAFT_262298</name>
</gene>
<dbReference type="HOGENOM" id="CLU_975201_0_0_1"/>
<evidence type="ECO:0000256" key="9">
    <source>
        <dbReference type="ARBA" id="ARBA00023136"/>
    </source>
</evidence>
<organism evidence="11 12">
    <name type="scientific">Thalassiosira pseudonana</name>
    <name type="common">Marine diatom</name>
    <name type="synonym">Cyclotella nana</name>
    <dbReference type="NCBI Taxonomy" id="35128"/>
    <lineage>
        <taxon>Eukaryota</taxon>
        <taxon>Sar</taxon>
        <taxon>Stramenopiles</taxon>
        <taxon>Ochrophyta</taxon>
        <taxon>Bacillariophyta</taxon>
        <taxon>Coscinodiscophyceae</taxon>
        <taxon>Thalassiosirophycidae</taxon>
        <taxon>Thalassiosirales</taxon>
        <taxon>Thalassiosiraceae</taxon>
        <taxon>Thalassiosira</taxon>
    </lineage>
</organism>
<dbReference type="OMA" id="PNRRWYP"/>
<evidence type="ECO:0000256" key="4">
    <source>
        <dbReference type="ARBA" id="ARBA00022553"/>
    </source>
</evidence>
<dbReference type="PROSITE" id="PS50109">
    <property type="entry name" value="HIS_KIN"/>
    <property type="match status" value="1"/>
</dbReference>
<evidence type="ECO:0000256" key="2">
    <source>
        <dbReference type="ARBA" id="ARBA00004370"/>
    </source>
</evidence>
<comment type="catalytic activity">
    <reaction evidence="1">
        <text>ATP + protein L-histidine = ADP + protein N-phospho-L-histidine.</text>
        <dbReference type="EC" id="2.7.13.3"/>
    </reaction>
</comment>
<evidence type="ECO:0000256" key="6">
    <source>
        <dbReference type="ARBA" id="ARBA00022692"/>
    </source>
</evidence>
<evidence type="ECO:0000259" key="10">
    <source>
        <dbReference type="PROSITE" id="PS50109"/>
    </source>
</evidence>
<dbReference type="InterPro" id="IPR003594">
    <property type="entry name" value="HATPase_dom"/>
</dbReference>
<dbReference type="SUPFAM" id="SSF55874">
    <property type="entry name" value="ATPase domain of HSP90 chaperone/DNA topoisomerase II/histidine kinase"/>
    <property type="match status" value="1"/>
</dbReference>
<keyword evidence="7" id="KW-0418">Kinase</keyword>
<evidence type="ECO:0000256" key="3">
    <source>
        <dbReference type="ARBA" id="ARBA00012438"/>
    </source>
</evidence>